<dbReference type="EMBL" id="SNWQ01000044">
    <property type="protein sequence ID" value="TDO29814.1"/>
    <property type="molecule type" value="Genomic_DNA"/>
</dbReference>
<reference evidence="1 2" key="1">
    <citation type="submission" date="2019-03" db="EMBL/GenBank/DDBJ databases">
        <title>Genomic Encyclopedia of Type Strains, Phase III (KMG-III): the genomes of soil and plant-associated and newly described type strains.</title>
        <authorList>
            <person name="Whitman W."/>
        </authorList>
    </citation>
    <scope>NUCLEOTIDE SEQUENCE [LARGE SCALE GENOMIC DNA]</scope>
    <source>
        <strain evidence="1 2">VKM Ac-2527</strain>
    </source>
</reference>
<organism evidence="1 2">
    <name type="scientific">Kribbella caucasensis</name>
    <dbReference type="NCBI Taxonomy" id="2512215"/>
    <lineage>
        <taxon>Bacteria</taxon>
        <taxon>Bacillati</taxon>
        <taxon>Actinomycetota</taxon>
        <taxon>Actinomycetes</taxon>
        <taxon>Propionibacteriales</taxon>
        <taxon>Kribbellaceae</taxon>
        <taxon>Kribbella</taxon>
    </lineage>
</organism>
<proteinExistence type="predicted"/>
<comment type="caution">
    <text evidence="1">The sequence shown here is derived from an EMBL/GenBank/DDBJ whole genome shotgun (WGS) entry which is preliminary data.</text>
</comment>
<dbReference type="Proteomes" id="UP000295388">
    <property type="component" value="Unassembled WGS sequence"/>
</dbReference>
<keyword evidence="2" id="KW-1185">Reference proteome</keyword>
<dbReference type="AlphaFoldDB" id="A0A4R6J3B2"/>
<evidence type="ECO:0000313" key="1">
    <source>
        <dbReference type="EMBL" id="TDO29814.1"/>
    </source>
</evidence>
<name>A0A4R6J3B2_9ACTN</name>
<accession>A0A4R6J3B2</accession>
<sequence length="179" mass="18886">MTAMEHLIVHNGDRIRATAQFVISPTGATTLHGQAAVPLTDPIACSDNLKVPVHGLIPSKLVDGGTTSGNYYGNATIIGTWSDGQIQIEQHLPPDFDAFFPASPATAPHTPAQLAPARAAVEALMRNTENGISMIGGGTGHNQIQVRLLIVTEPIYRRFEPIGSELVDLRPTIVPAPGG</sequence>
<evidence type="ECO:0000313" key="2">
    <source>
        <dbReference type="Proteomes" id="UP000295388"/>
    </source>
</evidence>
<gene>
    <name evidence="1" type="ORF">EV643_14412</name>
</gene>
<protein>
    <submittedName>
        <fullName evidence="1">Uncharacterized protein</fullName>
    </submittedName>
</protein>